<dbReference type="AlphaFoldDB" id="A0A9D4E9V5"/>
<proteinExistence type="predicted"/>
<reference evidence="1" key="2">
    <citation type="submission" date="2020-11" db="EMBL/GenBank/DDBJ databases">
        <authorList>
            <person name="McCartney M.A."/>
            <person name="Auch B."/>
            <person name="Kono T."/>
            <person name="Mallez S."/>
            <person name="Becker A."/>
            <person name="Gohl D.M."/>
            <person name="Silverstein K.A.T."/>
            <person name="Koren S."/>
            <person name="Bechman K.B."/>
            <person name="Herman A."/>
            <person name="Abrahante J.E."/>
            <person name="Garbe J."/>
        </authorList>
    </citation>
    <scope>NUCLEOTIDE SEQUENCE</scope>
    <source>
        <strain evidence="1">Duluth1</strain>
        <tissue evidence="1">Whole animal</tissue>
    </source>
</reference>
<comment type="caution">
    <text evidence="1">The sequence shown here is derived from an EMBL/GenBank/DDBJ whole genome shotgun (WGS) entry which is preliminary data.</text>
</comment>
<evidence type="ECO:0000313" key="2">
    <source>
        <dbReference type="Proteomes" id="UP000828390"/>
    </source>
</evidence>
<reference evidence="1" key="1">
    <citation type="journal article" date="2019" name="bioRxiv">
        <title>The Genome of the Zebra Mussel, Dreissena polymorpha: A Resource for Invasive Species Research.</title>
        <authorList>
            <person name="McCartney M.A."/>
            <person name="Auch B."/>
            <person name="Kono T."/>
            <person name="Mallez S."/>
            <person name="Zhang Y."/>
            <person name="Obille A."/>
            <person name="Becker A."/>
            <person name="Abrahante J.E."/>
            <person name="Garbe J."/>
            <person name="Badalamenti J.P."/>
            <person name="Herman A."/>
            <person name="Mangelson H."/>
            <person name="Liachko I."/>
            <person name="Sullivan S."/>
            <person name="Sone E.D."/>
            <person name="Koren S."/>
            <person name="Silverstein K.A.T."/>
            <person name="Beckman K.B."/>
            <person name="Gohl D.M."/>
        </authorList>
    </citation>
    <scope>NUCLEOTIDE SEQUENCE</scope>
    <source>
        <strain evidence="1">Duluth1</strain>
        <tissue evidence="1">Whole animal</tissue>
    </source>
</reference>
<sequence length="57" mass="6699">MVKTKLHVDALPVNYRQYHLVHYHAHRQKRIVSSCNSTSFSSTKQVPLTHVNIKHFD</sequence>
<accession>A0A9D4E9V5</accession>
<protein>
    <submittedName>
        <fullName evidence="1">Uncharacterized protein</fullName>
    </submittedName>
</protein>
<keyword evidence="2" id="KW-1185">Reference proteome</keyword>
<dbReference type="EMBL" id="JAIWYP010000009">
    <property type="protein sequence ID" value="KAH3775019.1"/>
    <property type="molecule type" value="Genomic_DNA"/>
</dbReference>
<name>A0A9D4E9V5_DREPO</name>
<dbReference type="Proteomes" id="UP000828390">
    <property type="component" value="Unassembled WGS sequence"/>
</dbReference>
<evidence type="ECO:0000313" key="1">
    <source>
        <dbReference type="EMBL" id="KAH3775019.1"/>
    </source>
</evidence>
<gene>
    <name evidence="1" type="ORF">DPMN_176415</name>
</gene>
<organism evidence="1 2">
    <name type="scientific">Dreissena polymorpha</name>
    <name type="common">Zebra mussel</name>
    <name type="synonym">Mytilus polymorpha</name>
    <dbReference type="NCBI Taxonomy" id="45954"/>
    <lineage>
        <taxon>Eukaryota</taxon>
        <taxon>Metazoa</taxon>
        <taxon>Spiralia</taxon>
        <taxon>Lophotrochozoa</taxon>
        <taxon>Mollusca</taxon>
        <taxon>Bivalvia</taxon>
        <taxon>Autobranchia</taxon>
        <taxon>Heteroconchia</taxon>
        <taxon>Euheterodonta</taxon>
        <taxon>Imparidentia</taxon>
        <taxon>Neoheterodontei</taxon>
        <taxon>Myida</taxon>
        <taxon>Dreissenoidea</taxon>
        <taxon>Dreissenidae</taxon>
        <taxon>Dreissena</taxon>
    </lineage>
</organism>